<sequence length="384" mass="43121">MFTNVNCKLFLVFSQVEAEPTAKLFRWSFNSTPGISRELTEFSSDEGGSVLTYVPKIAADYGTLQCWGQNDIGAQQQPCTYHIVPAGKPDPPHTCQLTNVTHHSVVLSCKKGFDGGLKQRFIMVLTSSDTLVANMSSTTLPDFRLTNLEPAQEYSITVSSFNSKGWSKNGDSIIFRTLPAPGLNEQRRLMEASRGEHNRTGPWLYITLAAGSTLIIAGTVGVIIFAVRRFRNENETKIVTDVKLLDWQACYFGSPVLDLSYALYSGCSKETLDKFPDLLKIYHDTLLLSLSKLGCQSSRPYPFEIFKEEWPRFCQFGVILGILVTKIKLTDMAVLPDPADVDTKDNSNYFEELVLAKEECDVPELLKRIDYIFEHLRKIGVFHE</sequence>
<protein>
    <recommendedName>
        <fullName evidence="2">Fibronectin type-III domain-containing protein</fullName>
    </recommendedName>
</protein>
<organism evidence="3 4">
    <name type="scientific">Henosepilachna vigintioctopunctata</name>
    <dbReference type="NCBI Taxonomy" id="420089"/>
    <lineage>
        <taxon>Eukaryota</taxon>
        <taxon>Metazoa</taxon>
        <taxon>Ecdysozoa</taxon>
        <taxon>Arthropoda</taxon>
        <taxon>Hexapoda</taxon>
        <taxon>Insecta</taxon>
        <taxon>Pterygota</taxon>
        <taxon>Neoptera</taxon>
        <taxon>Endopterygota</taxon>
        <taxon>Coleoptera</taxon>
        <taxon>Polyphaga</taxon>
        <taxon>Cucujiformia</taxon>
        <taxon>Coccinelloidea</taxon>
        <taxon>Coccinellidae</taxon>
        <taxon>Epilachninae</taxon>
        <taxon>Epilachnini</taxon>
        <taxon>Henosepilachna</taxon>
    </lineage>
</organism>
<feature type="transmembrane region" description="Helical" evidence="1">
    <location>
        <begin position="203"/>
        <end position="227"/>
    </location>
</feature>
<dbReference type="InterPro" id="IPR003961">
    <property type="entry name" value="FN3_dom"/>
</dbReference>
<keyword evidence="4" id="KW-1185">Reference proteome</keyword>
<dbReference type="SUPFAM" id="SSF56112">
    <property type="entry name" value="Protein kinase-like (PK-like)"/>
    <property type="match status" value="1"/>
</dbReference>
<dbReference type="InterPro" id="IPR013783">
    <property type="entry name" value="Ig-like_fold"/>
</dbReference>
<evidence type="ECO:0000313" key="4">
    <source>
        <dbReference type="Proteomes" id="UP001431783"/>
    </source>
</evidence>
<dbReference type="PROSITE" id="PS50853">
    <property type="entry name" value="FN3"/>
    <property type="match status" value="1"/>
</dbReference>
<reference evidence="3 4" key="1">
    <citation type="submission" date="2023-03" db="EMBL/GenBank/DDBJ databases">
        <title>Genome insight into feeding habits of ladybird beetles.</title>
        <authorList>
            <person name="Li H.-S."/>
            <person name="Huang Y.-H."/>
            <person name="Pang H."/>
        </authorList>
    </citation>
    <scope>NUCLEOTIDE SEQUENCE [LARGE SCALE GENOMIC DNA]</scope>
    <source>
        <strain evidence="3">SYSU_2023b</strain>
        <tissue evidence="3">Whole body</tissue>
    </source>
</reference>
<keyword evidence="1" id="KW-0472">Membrane</keyword>
<dbReference type="EMBL" id="JARQZJ010000101">
    <property type="protein sequence ID" value="KAK9886628.1"/>
    <property type="molecule type" value="Genomic_DNA"/>
</dbReference>
<keyword evidence="1" id="KW-1133">Transmembrane helix</keyword>
<dbReference type="Pfam" id="PF00041">
    <property type="entry name" value="fn3"/>
    <property type="match status" value="1"/>
</dbReference>
<dbReference type="Pfam" id="PF02958">
    <property type="entry name" value="EcKL"/>
    <property type="match status" value="1"/>
</dbReference>
<feature type="domain" description="Fibronectin type-III" evidence="2">
    <location>
        <begin position="91"/>
        <end position="180"/>
    </location>
</feature>
<name>A0AAW1UUV9_9CUCU</name>
<dbReference type="InterPro" id="IPR036179">
    <property type="entry name" value="Ig-like_dom_sf"/>
</dbReference>
<dbReference type="InterPro" id="IPR011009">
    <property type="entry name" value="Kinase-like_dom_sf"/>
</dbReference>
<evidence type="ECO:0000256" key="1">
    <source>
        <dbReference type="SAM" id="Phobius"/>
    </source>
</evidence>
<dbReference type="CDD" id="cd00063">
    <property type="entry name" value="FN3"/>
    <property type="match status" value="1"/>
</dbReference>
<accession>A0AAW1UUV9</accession>
<dbReference type="Proteomes" id="UP001431783">
    <property type="component" value="Unassembled WGS sequence"/>
</dbReference>
<dbReference type="InterPro" id="IPR036116">
    <property type="entry name" value="FN3_sf"/>
</dbReference>
<dbReference type="PANTHER" id="PTHR23278">
    <property type="entry name" value="SIDESTEP PROTEIN"/>
    <property type="match status" value="1"/>
</dbReference>
<gene>
    <name evidence="3" type="ORF">WA026_017551</name>
</gene>
<dbReference type="Gene3D" id="2.60.40.10">
    <property type="entry name" value="Immunoglobulins"/>
    <property type="match status" value="1"/>
</dbReference>
<dbReference type="SUPFAM" id="SSF49265">
    <property type="entry name" value="Fibronectin type III"/>
    <property type="match status" value="1"/>
</dbReference>
<dbReference type="PANTHER" id="PTHR23278:SF19">
    <property type="entry name" value="OBSCURIN"/>
    <property type="match status" value="1"/>
</dbReference>
<dbReference type="SUPFAM" id="SSF48726">
    <property type="entry name" value="Immunoglobulin"/>
    <property type="match status" value="1"/>
</dbReference>
<dbReference type="InterPro" id="IPR004119">
    <property type="entry name" value="EcKL"/>
</dbReference>
<dbReference type="SMART" id="SM00060">
    <property type="entry name" value="FN3"/>
    <property type="match status" value="1"/>
</dbReference>
<keyword evidence="1" id="KW-0812">Transmembrane</keyword>
<proteinExistence type="predicted"/>
<dbReference type="AlphaFoldDB" id="A0AAW1UUV9"/>
<evidence type="ECO:0000313" key="3">
    <source>
        <dbReference type="EMBL" id="KAK9886628.1"/>
    </source>
</evidence>
<comment type="caution">
    <text evidence="3">The sequence shown here is derived from an EMBL/GenBank/DDBJ whole genome shotgun (WGS) entry which is preliminary data.</text>
</comment>
<evidence type="ECO:0000259" key="2">
    <source>
        <dbReference type="PROSITE" id="PS50853"/>
    </source>
</evidence>